<reference evidence="3 4" key="1">
    <citation type="submission" date="2020-07" db="EMBL/GenBank/DDBJ databases">
        <title>Gai3-2, isolated from salt lake.</title>
        <authorList>
            <person name="Cui H."/>
            <person name="Shi X."/>
        </authorList>
    </citation>
    <scope>NUCLEOTIDE SEQUENCE [LARGE SCALE GENOMIC DNA]</scope>
    <source>
        <strain evidence="3 4">Gai3-2</strain>
        <plasmid evidence="3 4">unnamed3</plasmid>
    </source>
</reference>
<feature type="domain" description="DUF8160" evidence="2">
    <location>
        <begin position="4"/>
        <end position="95"/>
    </location>
</feature>
<protein>
    <recommendedName>
        <fullName evidence="2">DUF8160 domain-containing protein</fullName>
    </recommendedName>
</protein>
<dbReference type="KEGG" id="halg:HUG10_20815"/>
<sequence>MPEEDDDELASMMKQRHRREEDDGAERETGTDAGGGTSEESTRSRSQCPMYLSEQLQGDLDRTFKRYNAKRTLDGDDEVEKHKHFLEGLVRAGLDHPDLDEYIMEEYES</sequence>
<keyword evidence="4" id="KW-1185">Reference proteome</keyword>
<organism evidence="3 4">
    <name type="scientific">Halorarum halophilum</name>
    <dbReference type="NCBI Taxonomy" id="2743090"/>
    <lineage>
        <taxon>Archaea</taxon>
        <taxon>Methanobacteriati</taxon>
        <taxon>Methanobacteriota</taxon>
        <taxon>Stenosarchaea group</taxon>
        <taxon>Halobacteria</taxon>
        <taxon>Halobacteriales</taxon>
        <taxon>Haloferacaceae</taxon>
        <taxon>Halorarum</taxon>
    </lineage>
</organism>
<evidence type="ECO:0000313" key="4">
    <source>
        <dbReference type="Proteomes" id="UP000509750"/>
    </source>
</evidence>
<feature type="region of interest" description="Disordered" evidence="1">
    <location>
        <begin position="1"/>
        <end position="48"/>
    </location>
</feature>
<feature type="compositionally biased region" description="Basic and acidic residues" evidence="1">
    <location>
        <begin position="18"/>
        <end position="30"/>
    </location>
</feature>
<dbReference type="GeneID" id="56031330"/>
<keyword evidence="3" id="KW-0614">Plasmid</keyword>
<evidence type="ECO:0000313" key="3">
    <source>
        <dbReference type="EMBL" id="QLG30047.1"/>
    </source>
</evidence>
<dbReference type="RefSeq" id="WP_179171621.1">
    <property type="nucleotide sequence ID" value="NZ_CP058532.1"/>
</dbReference>
<geneLocation type="plasmid" evidence="3 4">
    <name>unnamed3</name>
</geneLocation>
<name>A0A7D5GPQ4_9EURY</name>
<dbReference type="Pfam" id="PF26492">
    <property type="entry name" value="DUF8160"/>
    <property type="match status" value="1"/>
</dbReference>
<dbReference type="OrthoDB" id="242426at2157"/>
<dbReference type="InterPro" id="IPR058474">
    <property type="entry name" value="DUF8160"/>
</dbReference>
<gene>
    <name evidence="3" type="ORF">HUG10_20815</name>
</gene>
<evidence type="ECO:0000256" key="1">
    <source>
        <dbReference type="SAM" id="MobiDB-lite"/>
    </source>
</evidence>
<dbReference type="AlphaFoldDB" id="A0A7D5GPQ4"/>
<evidence type="ECO:0000259" key="2">
    <source>
        <dbReference type="Pfam" id="PF26492"/>
    </source>
</evidence>
<accession>A0A7D5GPQ4</accession>
<dbReference type="EMBL" id="CP058532">
    <property type="protein sequence ID" value="QLG30047.1"/>
    <property type="molecule type" value="Genomic_DNA"/>
</dbReference>
<dbReference type="Proteomes" id="UP000509750">
    <property type="component" value="Plasmid unnamed3"/>
</dbReference>
<proteinExistence type="predicted"/>